<gene>
    <name evidence="1" type="ORF">PoB_006306200</name>
</gene>
<reference evidence="1 2" key="1">
    <citation type="journal article" date="2021" name="Elife">
        <title>Chloroplast acquisition without the gene transfer in kleptoplastic sea slugs, Plakobranchus ocellatus.</title>
        <authorList>
            <person name="Maeda T."/>
            <person name="Takahashi S."/>
            <person name="Yoshida T."/>
            <person name="Shimamura S."/>
            <person name="Takaki Y."/>
            <person name="Nagai Y."/>
            <person name="Toyoda A."/>
            <person name="Suzuki Y."/>
            <person name="Arimoto A."/>
            <person name="Ishii H."/>
            <person name="Satoh N."/>
            <person name="Nishiyama T."/>
            <person name="Hasebe M."/>
            <person name="Maruyama T."/>
            <person name="Minagawa J."/>
            <person name="Obokata J."/>
            <person name="Shigenobu S."/>
        </authorList>
    </citation>
    <scope>NUCLEOTIDE SEQUENCE [LARGE SCALE GENOMIC DNA]</scope>
</reference>
<sequence length="110" mass="12348">MEIICISIHLSISIDRVNIAFLVPLSGIKPKCFVQTTILLNKHRTQHRRRRTNLASVLKKVSVALVDKDATYDPQADSIPPPMDRLKGRHFLCVCPSTEASDSRGNKAQR</sequence>
<accession>A0AAV4CXD3</accession>
<organism evidence="1 2">
    <name type="scientific">Plakobranchus ocellatus</name>
    <dbReference type="NCBI Taxonomy" id="259542"/>
    <lineage>
        <taxon>Eukaryota</taxon>
        <taxon>Metazoa</taxon>
        <taxon>Spiralia</taxon>
        <taxon>Lophotrochozoa</taxon>
        <taxon>Mollusca</taxon>
        <taxon>Gastropoda</taxon>
        <taxon>Heterobranchia</taxon>
        <taxon>Euthyneura</taxon>
        <taxon>Panpulmonata</taxon>
        <taxon>Sacoglossa</taxon>
        <taxon>Placobranchoidea</taxon>
        <taxon>Plakobranchidae</taxon>
        <taxon>Plakobranchus</taxon>
    </lineage>
</organism>
<evidence type="ECO:0000313" key="2">
    <source>
        <dbReference type="Proteomes" id="UP000735302"/>
    </source>
</evidence>
<dbReference type="EMBL" id="BLXT01007071">
    <property type="protein sequence ID" value="GFO36557.1"/>
    <property type="molecule type" value="Genomic_DNA"/>
</dbReference>
<comment type="caution">
    <text evidence="1">The sequence shown here is derived from an EMBL/GenBank/DDBJ whole genome shotgun (WGS) entry which is preliminary data.</text>
</comment>
<dbReference type="AlphaFoldDB" id="A0AAV4CXD3"/>
<keyword evidence="2" id="KW-1185">Reference proteome</keyword>
<name>A0AAV4CXD3_9GAST</name>
<dbReference type="Proteomes" id="UP000735302">
    <property type="component" value="Unassembled WGS sequence"/>
</dbReference>
<protein>
    <submittedName>
        <fullName evidence="1">Uncharacterized protein</fullName>
    </submittedName>
</protein>
<evidence type="ECO:0000313" key="1">
    <source>
        <dbReference type="EMBL" id="GFO36557.1"/>
    </source>
</evidence>
<proteinExistence type="predicted"/>